<organism evidence="1 2">
    <name type="scientific">Fusobacterium ulcerans</name>
    <dbReference type="NCBI Taxonomy" id="861"/>
    <lineage>
        <taxon>Bacteria</taxon>
        <taxon>Fusobacteriati</taxon>
        <taxon>Fusobacteriota</taxon>
        <taxon>Fusobacteriia</taxon>
        <taxon>Fusobacteriales</taxon>
        <taxon>Fusobacteriaceae</taxon>
        <taxon>Fusobacterium</taxon>
    </lineage>
</organism>
<name>A0AAX2JAI6_9FUSO</name>
<proteinExistence type="predicted"/>
<dbReference type="KEGG" id="ful:C4N20_13030"/>
<dbReference type="AlphaFoldDB" id="A0AAX2JAI6"/>
<gene>
    <name evidence="1" type="ORF">NCTC12112_01170</name>
</gene>
<evidence type="ECO:0000313" key="2">
    <source>
        <dbReference type="Proteomes" id="UP000249008"/>
    </source>
</evidence>
<evidence type="ECO:0008006" key="3">
    <source>
        <dbReference type="Google" id="ProtNLM"/>
    </source>
</evidence>
<protein>
    <recommendedName>
        <fullName evidence="3">DUF4276 domain-containing protein</fullName>
    </recommendedName>
</protein>
<dbReference type="Proteomes" id="UP000249008">
    <property type="component" value="Chromosome 1"/>
</dbReference>
<accession>A0AAX2JAI6</accession>
<dbReference type="RefSeq" id="WP_005978016.1">
    <property type="nucleotide sequence ID" value="NZ_CABKNW010000002.1"/>
</dbReference>
<reference evidence="1 2" key="1">
    <citation type="submission" date="2018-06" db="EMBL/GenBank/DDBJ databases">
        <authorList>
            <consortium name="Pathogen Informatics"/>
            <person name="Doyle S."/>
        </authorList>
    </citation>
    <scope>NUCLEOTIDE SEQUENCE [LARGE SCALE GENOMIC DNA]</scope>
    <source>
        <strain evidence="1 2">NCTC12112</strain>
    </source>
</reference>
<sequence length="229" mass="26393">MAKRGKKIILFLVEGMSDMVSLELIQKLNTSKDIKFQITRGDVTTKPGIKVQNCILKVNENISDFLRDSKLKKQDIISIIHILDTDGTYIPDENITAESSLAGFVYTTAGIKGPTIEAVSERNRSKKDVLEKLLNTSSIQGIPYKLYYMSCNLEHVLYDKLEIVSDDEKRSLSNEFADKFYGREREFIEFINNPIFKVEGDYKGTWDFIKQGLNYVNRYSNFHLFFEND</sequence>
<evidence type="ECO:0000313" key="1">
    <source>
        <dbReference type="EMBL" id="SQJ01260.1"/>
    </source>
</evidence>
<dbReference type="EMBL" id="LS483487">
    <property type="protein sequence ID" value="SQJ01260.1"/>
    <property type="molecule type" value="Genomic_DNA"/>
</dbReference>
<dbReference type="GeneID" id="78455742"/>